<dbReference type="Proteomes" id="UP000318704">
    <property type="component" value="Chromosome"/>
</dbReference>
<evidence type="ECO:0008006" key="5">
    <source>
        <dbReference type="Google" id="ProtNLM"/>
    </source>
</evidence>
<keyword evidence="2" id="KW-0472">Membrane</keyword>
<keyword evidence="2" id="KW-1133">Transmembrane helix</keyword>
<evidence type="ECO:0000256" key="1">
    <source>
        <dbReference type="SAM" id="MobiDB-lite"/>
    </source>
</evidence>
<feature type="compositionally biased region" description="Polar residues" evidence="1">
    <location>
        <begin position="233"/>
        <end position="243"/>
    </location>
</feature>
<sequence length="718" mass="80594">MNQQNTHILTLIKLLEGHLSVAEGMSVREQLASDSVLLQHWKTLSSLYKKPMSPTGSSETEFDLVDSELVAAFVEERMSFEEQHSFESSCWNDTAVLREVISAYQSAHLDSTYPDITNKFSKHSLQASKRMLDFALEQCNHIDFEHPDGDYLQEIETPQQSVQNLALIDPVELEVKEEFINAPQRYPHSKRRFQIEYVKLKPSQRWLYVVVAIVVVVIALPAYLLFVDHDESTSITKNPTPENSVPVRDHRSLSTDQNPNLVPVPEPTPQLTKGPETKKSLDSPQNSPDSIVKTPSMDKEDIEEPIMARKYLPDETIVKVDLQVAWTRLAGISGYRTDATLPWKGILSGVSKKNQNTQKGVLNVVDANKKFMVRTLPFSWLQGKVELRSNESVANHSSREIVADANSEIQLAIQGVRQPNTANQSDNESGPMRALIDLELHSGKVAFTQLQAGDTLRYREGQLEWTVQAKQEGTSFGLIQSDEHGKDLIIFSGEVHVISVSEQQEILLKADQMVVLSGQGFSTPSKATQKQRWLKGPVKSLRLSKAFIERMNQSDDLMTALLSASPIGSGSNILISTNLGFSLDPIDSVPRAAFSKSEVQRVAAINWLVAAQDNQTTRTVWNKIGMTGNVTQSTLSVRTWFRVAQGKAPRDQKFLRELSTGLEATQPLFVRQCSIYFLRQITRQRLAEYDPNRPTKAAINSVRQKARRATGNNNRRRP</sequence>
<feature type="region of interest" description="Disordered" evidence="1">
    <location>
        <begin position="692"/>
        <end position="718"/>
    </location>
</feature>
<reference evidence="3 4" key="1">
    <citation type="submission" date="2019-03" db="EMBL/GenBank/DDBJ databases">
        <title>Deep-cultivation of Planctomycetes and their phenomic and genomic characterization uncovers novel biology.</title>
        <authorList>
            <person name="Wiegand S."/>
            <person name="Jogler M."/>
            <person name="Boedeker C."/>
            <person name="Pinto D."/>
            <person name="Vollmers J."/>
            <person name="Rivas-Marin E."/>
            <person name="Kohn T."/>
            <person name="Peeters S.H."/>
            <person name="Heuer A."/>
            <person name="Rast P."/>
            <person name="Oberbeckmann S."/>
            <person name="Bunk B."/>
            <person name="Jeske O."/>
            <person name="Meyerdierks A."/>
            <person name="Storesund J.E."/>
            <person name="Kallscheuer N."/>
            <person name="Luecker S."/>
            <person name="Lage O.M."/>
            <person name="Pohl T."/>
            <person name="Merkel B.J."/>
            <person name="Hornburger P."/>
            <person name="Mueller R.-W."/>
            <person name="Bruemmer F."/>
            <person name="Labrenz M."/>
            <person name="Spormann A.M."/>
            <person name="Op den Camp H."/>
            <person name="Overmann J."/>
            <person name="Amann R."/>
            <person name="Jetten M.S.M."/>
            <person name="Mascher T."/>
            <person name="Medema M.H."/>
            <person name="Devos D.P."/>
            <person name="Kaster A.-K."/>
            <person name="Ovreas L."/>
            <person name="Rohde M."/>
            <person name="Galperin M.Y."/>
            <person name="Jogler C."/>
        </authorList>
    </citation>
    <scope>NUCLEOTIDE SEQUENCE [LARGE SCALE GENOMIC DNA]</scope>
    <source>
        <strain evidence="3 4">V144</strain>
    </source>
</reference>
<dbReference type="RefSeq" id="WP_144984357.1">
    <property type="nucleotide sequence ID" value="NZ_CP037920.1"/>
</dbReference>
<evidence type="ECO:0000313" key="4">
    <source>
        <dbReference type="Proteomes" id="UP000318704"/>
    </source>
</evidence>
<protein>
    <recommendedName>
        <fullName evidence="5">FecR protein</fullName>
    </recommendedName>
</protein>
<dbReference type="KEGG" id="gaw:V144x_18210"/>
<organism evidence="3 4">
    <name type="scientific">Gimesia aquarii</name>
    <dbReference type="NCBI Taxonomy" id="2527964"/>
    <lineage>
        <taxon>Bacteria</taxon>
        <taxon>Pseudomonadati</taxon>
        <taxon>Planctomycetota</taxon>
        <taxon>Planctomycetia</taxon>
        <taxon>Planctomycetales</taxon>
        <taxon>Planctomycetaceae</taxon>
        <taxon>Gimesia</taxon>
    </lineage>
</organism>
<feature type="compositionally biased region" description="Basic residues" evidence="1">
    <location>
        <begin position="704"/>
        <end position="718"/>
    </location>
</feature>
<evidence type="ECO:0000256" key="2">
    <source>
        <dbReference type="SAM" id="Phobius"/>
    </source>
</evidence>
<feature type="region of interest" description="Disordered" evidence="1">
    <location>
        <begin position="233"/>
        <end position="299"/>
    </location>
</feature>
<dbReference type="EMBL" id="CP037920">
    <property type="protein sequence ID" value="QDT96367.1"/>
    <property type="molecule type" value="Genomic_DNA"/>
</dbReference>
<gene>
    <name evidence="3" type="ORF">V144x_18210</name>
</gene>
<evidence type="ECO:0000313" key="3">
    <source>
        <dbReference type="EMBL" id="QDT96367.1"/>
    </source>
</evidence>
<accession>A0A517VTN4</accession>
<feature type="transmembrane region" description="Helical" evidence="2">
    <location>
        <begin position="206"/>
        <end position="226"/>
    </location>
</feature>
<name>A0A517VTN4_9PLAN</name>
<keyword evidence="2" id="KW-0812">Transmembrane</keyword>
<proteinExistence type="predicted"/>
<dbReference type="AlphaFoldDB" id="A0A517VTN4"/>